<keyword evidence="2" id="KW-1185">Reference proteome</keyword>
<reference evidence="1 2" key="1">
    <citation type="submission" date="2023-07" db="EMBL/GenBank/DDBJ databases">
        <title>Sorghum-associated microbial communities from plants grown in Nebraska, USA.</title>
        <authorList>
            <person name="Schachtman D."/>
        </authorList>
    </citation>
    <scope>NUCLEOTIDE SEQUENCE [LARGE SCALE GENOMIC DNA]</scope>
    <source>
        <strain evidence="1 2">CC482</strain>
    </source>
</reference>
<proteinExistence type="predicted"/>
<organism evidence="1 2">
    <name type="scientific">Paenibacillus harenae</name>
    <dbReference type="NCBI Taxonomy" id="306543"/>
    <lineage>
        <taxon>Bacteria</taxon>
        <taxon>Bacillati</taxon>
        <taxon>Bacillota</taxon>
        <taxon>Bacilli</taxon>
        <taxon>Bacillales</taxon>
        <taxon>Paenibacillaceae</taxon>
        <taxon>Paenibacillus</taxon>
    </lineage>
</organism>
<dbReference type="Pfam" id="PF04985">
    <property type="entry name" value="Phage_tube"/>
    <property type="match status" value="1"/>
</dbReference>
<dbReference type="Proteomes" id="UP001229346">
    <property type="component" value="Unassembled WGS sequence"/>
</dbReference>
<evidence type="ECO:0000313" key="2">
    <source>
        <dbReference type="Proteomes" id="UP001229346"/>
    </source>
</evidence>
<dbReference type="RefSeq" id="WP_307205687.1">
    <property type="nucleotide sequence ID" value="NZ_JAUSSU010000007.1"/>
</dbReference>
<evidence type="ECO:0000313" key="1">
    <source>
        <dbReference type="EMBL" id="MDQ0114357.1"/>
    </source>
</evidence>
<comment type="caution">
    <text evidence="1">The sequence shown here is derived from an EMBL/GenBank/DDBJ whole genome shotgun (WGS) entry which is preliminary data.</text>
</comment>
<name>A0ABT9U539_PAEHA</name>
<dbReference type="InterPro" id="IPR006498">
    <property type="entry name" value="Tail_tube"/>
</dbReference>
<sequence>MKIPEKVTQYSVYRNGSEFLGTADIELPSFESLTETIKGAGIAGEIDSPTIGHFGASSVTINWRTIDPAAISLLEPKQHALDFRVASQALESATGQYSIVPTKISVRGMPKTLALGSLEANATTGTSNELEVSYIKIVADGKTILELDKYNSIFIVNGVDYLAAERAALGK</sequence>
<protein>
    <submittedName>
        <fullName evidence="1">P2 family phage contractile tail tube protein</fullName>
    </submittedName>
</protein>
<accession>A0ABT9U539</accession>
<dbReference type="EMBL" id="JAUSSU010000007">
    <property type="protein sequence ID" value="MDQ0114357.1"/>
    <property type="molecule type" value="Genomic_DNA"/>
</dbReference>
<gene>
    <name evidence="1" type="ORF">J2T15_003812</name>
</gene>